<dbReference type="OrthoDB" id="9802815at2"/>
<protein>
    <submittedName>
        <fullName evidence="4">Formyl transferase</fullName>
    </submittedName>
</protein>
<evidence type="ECO:0000256" key="1">
    <source>
        <dbReference type="SAM" id="MobiDB-lite"/>
    </source>
</evidence>
<dbReference type="EMBL" id="AP014879">
    <property type="protein sequence ID" value="BAV32478.1"/>
    <property type="molecule type" value="Genomic_DNA"/>
</dbReference>
<keyword evidence="4" id="KW-0808">Transferase</keyword>
<dbReference type="InterPro" id="IPR002376">
    <property type="entry name" value="Formyl_transf_N"/>
</dbReference>
<dbReference type="PANTHER" id="PTHR11138">
    <property type="entry name" value="METHIONYL-TRNA FORMYLTRANSFERASE"/>
    <property type="match status" value="1"/>
</dbReference>
<dbReference type="CDD" id="cd08702">
    <property type="entry name" value="Arna_FMT_C"/>
    <property type="match status" value="1"/>
</dbReference>
<name>A0A1B4XCD4_9GAMM</name>
<sequence>MTEHGIVVFAYHDVGVECLDALISRGSRVLAVFTHRDNPEERIWFRSVAELAQRHNIPVHTPDSVNTREWITRLREMKPDIIFSFYYRNLICQEILDIPGLGAFNMHGSLLPKYRGRVPINWAVLNGETETGATLHWMVKRPDAGDIVDQEAVPIGSRDSARDVFLKVTVAARKILERSLDAIKQGRAPRRPQDESQASCFGGRNPEDGRIDWRADARQIFNLVRAVTHPYPGAFTEVDGRRLFIWWAEPKTDCAGMPGEVVSVSPLRVATGKGCLEISQWQWRGGRKQEGAAEGLRPNQILGAAASRTASV</sequence>
<dbReference type="GO" id="GO:0004479">
    <property type="term" value="F:methionyl-tRNA formyltransferase activity"/>
    <property type="evidence" value="ECO:0007669"/>
    <property type="project" value="TreeGrafter"/>
</dbReference>
<dbReference type="NCBIfam" id="NF005414">
    <property type="entry name" value="PRK06988.1"/>
    <property type="match status" value="1"/>
</dbReference>
<reference evidence="4 5" key="1">
    <citation type="submission" date="2015-05" db="EMBL/GenBank/DDBJ databases">
        <title>Complete genome sequence of a sulfur-oxidizing gammaproteobacterium strain HA5.</title>
        <authorList>
            <person name="Miura A."/>
            <person name="Kojima H."/>
            <person name="Fukui M."/>
        </authorList>
    </citation>
    <scope>NUCLEOTIDE SEQUENCE [LARGE SCALE GENOMIC DNA]</scope>
    <source>
        <strain evidence="4 5">HA5</strain>
    </source>
</reference>
<dbReference type="CDD" id="cd08644">
    <property type="entry name" value="FMT_core_ArnA_N"/>
    <property type="match status" value="1"/>
</dbReference>
<feature type="domain" description="Formyl transferase C-terminal" evidence="3">
    <location>
        <begin position="206"/>
        <end position="291"/>
    </location>
</feature>
<dbReference type="InterPro" id="IPR005793">
    <property type="entry name" value="Formyl_trans_C"/>
</dbReference>
<feature type="domain" description="Formyl transferase N-terminal" evidence="2">
    <location>
        <begin position="11"/>
        <end position="177"/>
    </location>
</feature>
<dbReference type="SUPFAM" id="SSF53328">
    <property type="entry name" value="Formyltransferase"/>
    <property type="match status" value="1"/>
</dbReference>
<dbReference type="Pfam" id="PF02911">
    <property type="entry name" value="Formyl_trans_C"/>
    <property type="match status" value="1"/>
</dbReference>
<evidence type="ECO:0000259" key="2">
    <source>
        <dbReference type="Pfam" id="PF00551"/>
    </source>
</evidence>
<dbReference type="SUPFAM" id="SSF50486">
    <property type="entry name" value="FMT C-terminal domain-like"/>
    <property type="match status" value="1"/>
</dbReference>
<accession>A0A1B4XCD4</accession>
<gene>
    <name evidence="4" type="ORF">SCL_0154</name>
</gene>
<dbReference type="Proteomes" id="UP000243180">
    <property type="component" value="Chromosome"/>
</dbReference>
<keyword evidence="5" id="KW-1185">Reference proteome</keyword>
<dbReference type="AlphaFoldDB" id="A0A1B4XCD4"/>
<dbReference type="Gene3D" id="3.40.50.12230">
    <property type="match status" value="1"/>
</dbReference>
<feature type="region of interest" description="Disordered" evidence="1">
    <location>
        <begin position="184"/>
        <end position="207"/>
    </location>
</feature>
<evidence type="ECO:0000313" key="4">
    <source>
        <dbReference type="EMBL" id="BAV32478.1"/>
    </source>
</evidence>
<dbReference type="InterPro" id="IPR011034">
    <property type="entry name" value="Formyl_transferase-like_C_sf"/>
</dbReference>
<evidence type="ECO:0000313" key="5">
    <source>
        <dbReference type="Proteomes" id="UP000243180"/>
    </source>
</evidence>
<dbReference type="KEGG" id="slim:SCL_0154"/>
<dbReference type="Pfam" id="PF00551">
    <property type="entry name" value="Formyl_trans_N"/>
    <property type="match status" value="1"/>
</dbReference>
<dbReference type="RefSeq" id="WP_096359155.1">
    <property type="nucleotide sequence ID" value="NZ_AP014879.1"/>
</dbReference>
<organism evidence="4 5">
    <name type="scientific">Sulfuricaulis limicola</name>
    <dbReference type="NCBI Taxonomy" id="1620215"/>
    <lineage>
        <taxon>Bacteria</taxon>
        <taxon>Pseudomonadati</taxon>
        <taxon>Pseudomonadota</taxon>
        <taxon>Gammaproteobacteria</taxon>
        <taxon>Acidiferrobacterales</taxon>
        <taxon>Acidiferrobacteraceae</taxon>
        <taxon>Sulfuricaulis</taxon>
    </lineage>
</organism>
<evidence type="ECO:0000259" key="3">
    <source>
        <dbReference type="Pfam" id="PF02911"/>
    </source>
</evidence>
<dbReference type="GO" id="GO:0005829">
    <property type="term" value="C:cytosol"/>
    <property type="evidence" value="ECO:0007669"/>
    <property type="project" value="TreeGrafter"/>
</dbReference>
<proteinExistence type="predicted"/>
<dbReference type="InParanoid" id="A0A1B4XCD4"/>
<dbReference type="InterPro" id="IPR036477">
    <property type="entry name" value="Formyl_transf_N_sf"/>
</dbReference>
<dbReference type="PANTHER" id="PTHR11138:SF5">
    <property type="entry name" value="METHIONYL-TRNA FORMYLTRANSFERASE, MITOCHONDRIAL"/>
    <property type="match status" value="1"/>
</dbReference>